<comment type="caution">
    <text evidence="3">The sequence shown here is derived from an EMBL/GenBank/DDBJ whole genome shotgun (WGS) entry which is preliminary data.</text>
</comment>
<feature type="transmembrane region" description="Helical" evidence="2">
    <location>
        <begin position="28"/>
        <end position="46"/>
    </location>
</feature>
<keyword evidence="2" id="KW-1133">Transmembrane helix</keyword>
<dbReference type="Proteomes" id="UP001183535">
    <property type="component" value="Unassembled WGS sequence"/>
</dbReference>
<keyword evidence="2" id="KW-0812">Transmembrane</keyword>
<name>A0ABD5EQV9_9ACTN</name>
<keyword evidence="2" id="KW-0472">Membrane</keyword>
<evidence type="ECO:0000313" key="3">
    <source>
        <dbReference type="EMBL" id="MDT0435772.1"/>
    </source>
</evidence>
<feature type="transmembrane region" description="Helical" evidence="2">
    <location>
        <begin position="252"/>
        <end position="275"/>
    </location>
</feature>
<reference evidence="4" key="1">
    <citation type="submission" date="2023-07" db="EMBL/GenBank/DDBJ databases">
        <title>30 novel species of actinomycetes from the DSMZ collection.</title>
        <authorList>
            <person name="Nouioui I."/>
        </authorList>
    </citation>
    <scope>NUCLEOTIDE SEQUENCE [LARGE SCALE GENOMIC DNA]</scope>
    <source>
        <strain evidence="4">DSM 41981</strain>
    </source>
</reference>
<feature type="transmembrane region" description="Helical" evidence="2">
    <location>
        <begin position="394"/>
        <end position="413"/>
    </location>
</feature>
<feature type="transmembrane region" description="Helical" evidence="2">
    <location>
        <begin position="196"/>
        <end position="215"/>
    </location>
</feature>
<feature type="transmembrane region" description="Helical" evidence="2">
    <location>
        <begin position="372"/>
        <end position="388"/>
    </location>
</feature>
<dbReference type="EMBL" id="JAVRES010000005">
    <property type="protein sequence ID" value="MDT0435772.1"/>
    <property type="molecule type" value="Genomic_DNA"/>
</dbReference>
<feature type="transmembrane region" description="Helical" evidence="2">
    <location>
        <begin position="425"/>
        <end position="447"/>
    </location>
</feature>
<feature type="region of interest" description="Disordered" evidence="1">
    <location>
        <begin position="320"/>
        <end position="342"/>
    </location>
</feature>
<protein>
    <recommendedName>
        <fullName evidence="5">Integral membrane protein</fullName>
    </recommendedName>
</protein>
<organism evidence="3 4">
    <name type="scientific">Streptomyces doudnae</name>
    <dbReference type="NCBI Taxonomy" id="3075536"/>
    <lineage>
        <taxon>Bacteria</taxon>
        <taxon>Bacillati</taxon>
        <taxon>Actinomycetota</taxon>
        <taxon>Actinomycetes</taxon>
        <taxon>Kitasatosporales</taxon>
        <taxon>Streptomycetaceae</taxon>
        <taxon>Streptomyces</taxon>
    </lineage>
</organism>
<accession>A0ABD5EQV9</accession>
<feature type="transmembrane region" description="Helical" evidence="2">
    <location>
        <begin position="287"/>
        <end position="307"/>
    </location>
</feature>
<evidence type="ECO:0000256" key="1">
    <source>
        <dbReference type="SAM" id="MobiDB-lite"/>
    </source>
</evidence>
<feature type="transmembrane region" description="Helical" evidence="2">
    <location>
        <begin position="132"/>
        <end position="153"/>
    </location>
</feature>
<evidence type="ECO:0000313" key="4">
    <source>
        <dbReference type="Proteomes" id="UP001183535"/>
    </source>
</evidence>
<gene>
    <name evidence="3" type="ORF">RM877_13865</name>
</gene>
<feature type="transmembrane region" description="Helical" evidence="2">
    <location>
        <begin position="105"/>
        <end position="125"/>
    </location>
</feature>
<keyword evidence="4" id="KW-1185">Reference proteome</keyword>
<feature type="transmembrane region" description="Helical" evidence="2">
    <location>
        <begin position="165"/>
        <end position="184"/>
    </location>
</feature>
<evidence type="ECO:0000256" key="2">
    <source>
        <dbReference type="SAM" id="Phobius"/>
    </source>
</evidence>
<dbReference type="RefSeq" id="WP_093828832.1">
    <property type="nucleotide sequence ID" value="NZ_JAVRES010000005.1"/>
</dbReference>
<dbReference type="AlphaFoldDB" id="A0ABD5EQV9"/>
<sequence length="580" mass="62326">MSAGLTVRRPTRGATALRGGRIWRPTPFQVFGFLFWLVMSLAYWRVPLCCDAGQHAAVVERLKESLLHPRHPMADLPGAGSPYYSPYAVAEGVFARLTGLAGWEVLRLAGPLNLVVLLTGIGRLVRALTDRAWAPVLALAAMTLLWGTERAWWSGYLGLMSMAGNLGYPSTFAIGLTFWAWALTGARARNTGRVRYVGPSGLPNLAGYAGLGALYGLILLIHPITSVAAVLGAVAFVAGWQRGWSPEVLGRWALTGAVALLVAGAWPYFDVFALAGDPSVDAMHRRLYDGLGGHFWLAALGLPALWLRAARTARATPSATATGADGVRGGRSRAGDAATGDAGTGRVRADQVRAGRVRVLAGRVRAWVRDPLVLLFLLDCLVVAYGWASGHYTYGRIMGLALVPAQFALAVELAAPRPWPGGRRLLGWLAAAGACVGFLTVQAGAVVPRSLDPVGFEQPPRWPTYGWAARHIEPGETVIADGYYAVHSLAGYGADLAAPAWPDASLDERERQRRAADVRAYLAPDSTRARRAAVVRRYHVRWLLLTRWHRAPEEAVVVAWSRRTGEVLARVGPSGPGTTR</sequence>
<evidence type="ECO:0008006" key="5">
    <source>
        <dbReference type="Google" id="ProtNLM"/>
    </source>
</evidence>
<proteinExistence type="predicted"/>
<feature type="transmembrane region" description="Helical" evidence="2">
    <location>
        <begin position="221"/>
        <end position="240"/>
    </location>
</feature>